<gene>
    <name evidence="1" type="ORF">NBH00_11280</name>
</gene>
<protein>
    <recommendedName>
        <fullName evidence="3">Methyl-accepting chemotaxis protein</fullName>
    </recommendedName>
</protein>
<proteinExistence type="predicted"/>
<dbReference type="RefSeq" id="WP_254573428.1">
    <property type="nucleotide sequence ID" value="NZ_CP098502.1"/>
</dbReference>
<evidence type="ECO:0000313" key="2">
    <source>
        <dbReference type="Proteomes" id="UP001056035"/>
    </source>
</evidence>
<keyword evidence="2" id="KW-1185">Reference proteome</keyword>
<reference evidence="1 2" key="1">
    <citation type="submission" date="2022-06" db="EMBL/GenBank/DDBJ databases">
        <title>Paraconexibacter antarcticus.</title>
        <authorList>
            <person name="Kim C.S."/>
        </authorList>
    </citation>
    <scope>NUCLEOTIDE SEQUENCE [LARGE SCALE GENOMIC DNA]</scope>
    <source>
        <strain evidence="1 2">02-257</strain>
    </source>
</reference>
<evidence type="ECO:0000313" key="1">
    <source>
        <dbReference type="EMBL" id="UTI66765.1"/>
    </source>
</evidence>
<dbReference type="Proteomes" id="UP001056035">
    <property type="component" value="Chromosome"/>
</dbReference>
<sequence length="176" mass="18428">MNPLLVPPRLLFRALDDLHSLARTAETIAAAAERFQSVDLDAGLEHLAVVGAAAARLPELEAALAGIEQQALIRIASLDDRLGKVIDLVERIQGGLPVIGEVLDRVAGLETQLGAALEIVGRLESDIASLGRIAPSVDILTEAAGRLADTAEPLQGASERLGRIADRLPGSSRARA</sequence>
<dbReference type="EMBL" id="CP098502">
    <property type="protein sequence ID" value="UTI66765.1"/>
    <property type="molecule type" value="Genomic_DNA"/>
</dbReference>
<accession>A0ABY5E1S4</accession>
<evidence type="ECO:0008006" key="3">
    <source>
        <dbReference type="Google" id="ProtNLM"/>
    </source>
</evidence>
<organism evidence="1 2">
    <name type="scientific">Paraconexibacter antarcticus</name>
    <dbReference type="NCBI Taxonomy" id="2949664"/>
    <lineage>
        <taxon>Bacteria</taxon>
        <taxon>Bacillati</taxon>
        <taxon>Actinomycetota</taxon>
        <taxon>Thermoleophilia</taxon>
        <taxon>Solirubrobacterales</taxon>
        <taxon>Paraconexibacteraceae</taxon>
        <taxon>Paraconexibacter</taxon>
    </lineage>
</organism>
<name>A0ABY5E1S4_9ACTN</name>